<dbReference type="AlphaFoldDB" id="A0A5B0W7V0"/>
<reference evidence="5 6" key="1">
    <citation type="submission" date="2019-07" db="EMBL/GenBank/DDBJ databases">
        <title>The Draft Genome Sequence of Rhizobium tropici SARCC-755 Associated with Superior Nodulation on Pigeonpea (Cajanus cajan (L.) Millsp.).</title>
        <authorList>
            <person name="Bopape F.L."/>
            <person name="Hassen A.I."/>
            <person name="Swanevelder Z.H."/>
            <person name="Gwata E.T."/>
        </authorList>
    </citation>
    <scope>NUCLEOTIDE SEQUENCE [LARGE SCALE GENOMIC DNA]</scope>
    <source>
        <strain evidence="5 6">SARCC-755</strain>
    </source>
</reference>
<sequence length="418" mass="46307">MNQFQVAGTQPRDFAAQALEINLYLWVYFLMYLSAKNVEVFSGIVESIYDTVVNDALWPSILERSCAFVEGVAGNIFWQEFSGRQVETFHSWGLDSSAIDSYENRYVPMNPLYPAANFLEPGVIYAGHDLMPMEEFRETEFFKHWIAPQGFLDAAFFNIQRYRENSANFTIIRSEKQGLVDDGVRYRLGLLAPHIQRAVLIGRDIDREKLHSISLEATLGSISSAVFIIAEHGKLEWANAAAEALLSAGDLVSRENGELKLNNVGANRTFYNSLAAVTAGDNAPLGRKPTSVIIPHRHGATWLGTLMPLQTDTLRRRFFDLAGSSPIAAFFVRKAELHAASAIEIVTKAYKLTPSEVRVLQQAIEGSTVERIARVLGISANTVKKHLSSLYGKFGISRRQGLVEIVAAHGGPVNTAEV</sequence>
<dbReference type="SMART" id="SM00421">
    <property type="entry name" value="HTH_LUXR"/>
    <property type="match status" value="1"/>
</dbReference>
<evidence type="ECO:0000256" key="1">
    <source>
        <dbReference type="ARBA" id="ARBA00023015"/>
    </source>
</evidence>
<dbReference type="SUPFAM" id="SSF46894">
    <property type="entry name" value="C-terminal effector domain of the bipartite response regulators"/>
    <property type="match status" value="1"/>
</dbReference>
<keyword evidence="3" id="KW-0804">Transcription</keyword>
<dbReference type="Pfam" id="PF00196">
    <property type="entry name" value="GerE"/>
    <property type="match status" value="1"/>
</dbReference>
<dbReference type="OrthoDB" id="5497412at2"/>
<dbReference type="EMBL" id="VNIP01000005">
    <property type="protein sequence ID" value="KAA1183090.1"/>
    <property type="molecule type" value="Genomic_DNA"/>
</dbReference>
<comment type="caution">
    <text evidence="5">The sequence shown here is derived from an EMBL/GenBank/DDBJ whole genome shotgun (WGS) entry which is preliminary data.</text>
</comment>
<keyword evidence="1" id="KW-0805">Transcription regulation</keyword>
<dbReference type="InterPro" id="IPR016032">
    <property type="entry name" value="Sig_transdc_resp-reg_C-effctor"/>
</dbReference>
<dbReference type="PANTHER" id="PTHR44688">
    <property type="entry name" value="DNA-BINDING TRANSCRIPTIONAL ACTIVATOR DEVR_DOSR"/>
    <property type="match status" value="1"/>
</dbReference>
<dbReference type="InterPro" id="IPR036388">
    <property type="entry name" value="WH-like_DNA-bd_sf"/>
</dbReference>
<dbReference type="GO" id="GO:0003677">
    <property type="term" value="F:DNA binding"/>
    <property type="evidence" value="ECO:0007669"/>
    <property type="project" value="UniProtKB-KW"/>
</dbReference>
<evidence type="ECO:0000256" key="2">
    <source>
        <dbReference type="ARBA" id="ARBA00023125"/>
    </source>
</evidence>
<evidence type="ECO:0000256" key="3">
    <source>
        <dbReference type="ARBA" id="ARBA00023163"/>
    </source>
</evidence>
<dbReference type="Gene3D" id="1.10.10.10">
    <property type="entry name" value="Winged helix-like DNA-binding domain superfamily/Winged helix DNA-binding domain"/>
    <property type="match status" value="1"/>
</dbReference>
<dbReference type="PANTHER" id="PTHR44688:SF16">
    <property type="entry name" value="DNA-BINDING TRANSCRIPTIONAL ACTIVATOR DEVR_DOSR"/>
    <property type="match status" value="1"/>
</dbReference>
<accession>A0A5B0W7V0</accession>
<evidence type="ECO:0000259" key="4">
    <source>
        <dbReference type="PROSITE" id="PS50043"/>
    </source>
</evidence>
<evidence type="ECO:0000313" key="5">
    <source>
        <dbReference type="EMBL" id="KAA1183090.1"/>
    </source>
</evidence>
<dbReference type="GO" id="GO:0006355">
    <property type="term" value="P:regulation of DNA-templated transcription"/>
    <property type="evidence" value="ECO:0007669"/>
    <property type="project" value="InterPro"/>
</dbReference>
<name>A0A5B0W7V0_RHITR</name>
<evidence type="ECO:0000313" key="6">
    <source>
        <dbReference type="Proteomes" id="UP000323608"/>
    </source>
</evidence>
<gene>
    <name evidence="5" type="ORF">FP026_08305</name>
</gene>
<organism evidence="5 6">
    <name type="scientific">Rhizobium tropici</name>
    <dbReference type="NCBI Taxonomy" id="398"/>
    <lineage>
        <taxon>Bacteria</taxon>
        <taxon>Pseudomonadati</taxon>
        <taxon>Pseudomonadota</taxon>
        <taxon>Alphaproteobacteria</taxon>
        <taxon>Hyphomicrobiales</taxon>
        <taxon>Rhizobiaceae</taxon>
        <taxon>Rhizobium/Agrobacterium group</taxon>
        <taxon>Rhizobium</taxon>
    </lineage>
</organism>
<dbReference type="PROSITE" id="PS00622">
    <property type="entry name" value="HTH_LUXR_1"/>
    <property type="match status" value="1"/>
</dbReference>
<dbReference type="RefSeq" id="WP_149634162.1">
    <property type="nucleotide sequence ID" value="NZ_VNIP01000005.1"/>
</dbReference>
<protein>
    <submittedName>
        <fullName evidence="5">Helix-turn-helix transcriptional regulator</fullName>
    </submittedName>
</protein>
<dbReference type="PRINTS" id="PR00038">
    <property type="entry name" value="HTHLUXR"/>
</dbReference>
<dbReference type="InterPro" id="IPR000792">
    <property type="entry name" value="Tscrpt_reg_LuxR_C"/>
</dbReference>
<dbReference type="Proteomes" id="UP000323608">
    <property type="component" value="Unassembled WGS sequence"/>
</dbReference>
<dbReference type="PROSITE" id="PS50043">
    <property type="entry name" value="HTH_LUXR_2"/>
    <property type="match status" value="1"/>
</dbReference>
<feature type="domain" description="HTH luxR-type" evidence="4">
    <location>
        <begin position="345"/>
        <end position="410"/>
    </location>
</feature>
<proteinExistence type="predicted"/>
<dbReference type="CDD" id="cd06170">
    <property type="entry name" value="LuxR_C_like"/>
    <property type="match status" value="1"/>
</dbReference>
<keyword evidence="2" id="KW-0238">DNA-binding</keyword>